<evidence type="ECO:0000259" key="1">
    <source>
        <dbReference type="Pfam" id="PF20283"/>
    </source>
</evidence>
<proteinExistence type="predicted"/>
<organism evidence="2 3">
    <name type="scientific">Pseudomonas fluorescens</name>
    <dbReference type="NCBI Taxonomy" id="294"/>
    <lineage>
        <taxon>Bacteria</taxon>
        <taxon>Pseudomonadati</taxon>
        <taxon>Pseudomonadota</taxon>
        <taxon>Gammaproteobacteria</taxon>
        <taxon>Pseudomonadales</taxon>
        <taxon>Pseudomonadaceae</taxon>
        <taxon>Pseudomonas</taxon>
    </lineage>
</organism>
<reference evidence="2 3" key="1">
    <citation type="submission" date="2019-09" db="EMBL/GenBank/DDBJ databases">
        <authorList>
            <person name="Chandra G."/>
            <person name="Truman W A."/>
        </authorList>
    </citation>
    <scope>NUCLEOTIDE SEQUENCE [LARGE SCALE GENOMIC DNA]</scope>
    <source>
        <strain evidence="2">PS691</strain>
    </source>
</reference>
<gene>
    <name evidence="2" type="ORF">PS691_02677</name>
</gene>
<accession>A0A5E7CHA0</accession>
<sequence length="383" mass="43607">MQNHPVKSSAPGPYLGFSIQSTRMCLHLIQAPRGSVVALEVLDDVDVALPDGSAIVEQTKSGLVTNPIANWSKELWKTFSNWIDAIESGLIDLKKTRFRLYVVQKKTGAFAENLSFAHTETQVQKVVEEIRLAYAKEQPIGCKLYIEKFLNFAPAKLVDLVVSFELETGNSELVGRINDCLSISVSEMLLEDTCHAAIGWVKNTTDALIDARQYPAIPRSEFSDWLSTFINKFSFNHLLRYTLPAPSVDQIEEHRPTALTMMRQLELVEMGDENQTEAMSDFLQAKANKVRWAKKGLVCGNEFSEFQKKLIKKWQLLDMENRMQYPSALELDRGKLLYMKCMDASVKLNEVDSPEFFVRGTYQYYSNEKIVGWHPKYRDLLGD</sequence>
<evidence type="ECO:0000313" key="2">
    <source>
        <dbReference type="EMBL" id="VVO01638.1"/>
    </source>
</evidence>
<feature type="domain" description="ABC-three component systems C-terminal" evidence="1">
    <location>
        <begin position="262"/>
        <end position="381"/>
    </location>
</feature>
<protein>
    <recommendedName>
        <fullName evidence="1">ABC-three component systems C-terminal domain-containing protein</fullName>
    </recommendedName>
</protein>
<dbReference type="Proteomes" id="UP000337909">
    <property type="component" value="Unassembled WGS sequence"/>
</dbReference>
<dbReference type="InterPro" id="IPR046913">
    <property type="entry name" value="ABC-3C_CTD7"/>
</dbReference>
<dbReference type="EMBL" id="CABVHQ010000023">
    <property type="protein sequence ID" value="VVO01638.1"/>
    <property type="molecule type" value="Genomic_DNA"/>
</dbReference>
<name>A0A5E7CHA0_PSEFL</name>
<dbReference type="Pfam" id="PF20283">
    <property type="entry name" value="CTD7"/>
    <property type="match status" value="1"/>
</dbReference>
<evidence type="ECO:0000313" key="3">
    <source>
        <dbReference type="Proteomes" id="UP000337909"/>
    </source>
</evidence>
<dbReference type="AlphaFoldDB" id="A0A5E7CHA0"/>